<proteinExistence type="predicted"/>
<evidence type="ECO:0000256" key="7">
    <source>
        <dbReference type="ARBA" id="ARBA00022670"/>
    </source>
</evidence>
<keyword evidence="7" id="KW-0645">Protease</keyword>
<feature type="compositionally biased region" description="Polar residues" evidence="15">
    <location>
        <begin position="38"/>
        <end position="54"/>
    </location>
</feature>
<dbReference type="Pfam" id="PF18496">
    <property type="entry name" value="ColG_sub"/>
    <property type="match status" value="1"/>
</dbReference>
<dbReference type="Gene3D" id="1.10.390.20">
    <property type="match status" value="1"/>
</dbReference>
<evidence type="ECO:0000256" key="9">
    <source>
        <dbReference type="ARBA" id="ARBA00022729"/>
    </source>
</evidence>
<keyword evidence="8" id="KW-0479">Metal-binding</keyword>
<gene>
    <name evidence="18" type="ORF">E8L90_04345</name>
</gene>
<dbReference type="InterPro" id="IPR002169">
    <property type="entry name" value="Peptidase_M9A/M9B"/>
</dbReference>
<dbReference type="EC" id="3.4.24.3" evidence="5"/>
<evidence type="ECO:0000256" key="4">
    <source>
        <dbReference type="ARBA" id="ARBA00004613"/>
    </source>
</evidence>
<dbReference type="PANTHER" id="PTHR13062">
    <property type="entry name" value="COLLAGENASE"/>
    <property type="match status" value="1"/>
</dbReference>
<evidence type="ECO:0000256" key="12">
    <source>
        <dbReference type="ARBA" id="ARBA00023049"/>
    </source>
</evidence>
<feature type="active site" evidence="14">
    <location>
        <position position="479"/>
    </location>
</feature>
<dbReference type="GO" id="GO:0005576">
    <property type="term" value="C:extracellular region"/>
    <property type="evidence" value="ECO:0007669"/>
    <property type="project" value="UniProtKB-SubCell"/>
</dbReference>
<dbReference type="SUPFAM" id="SSF89260">
    <property type="entry name" value="Collagen-binding domain"/>
    <property type="match status" value="2"/>
</dbReference>
<comment type="catalytic activity">
    <reaction evidence="1">
        <text>Digestion of native collagen in the triple helical region at Xaa-|-Gly bonds. With synthetic peptides, a preference is shown for Gly at P3 and P1', Pro and Ala at P2 and P2', and hydroxyproline, Ala or Arg at P3'.</text>
        <dbReference type="EC" id="3.4.24.3"/>
    </reaction>
</comment>
<dbReference type="GO" id="GO:0004222">
    <property type="term" value="F:metalloendopeptidase activity"/>
    <property type="evidence" value="ECO:0007669"/>
    <property type="project" value="InterPro"/>
</dbReference>
<dbReference type="InterPro" id="IPR041379">
    <property type="entry name" value="ColG_subdomain"/>
</dbReference>
<dbReference type="Gene3D" id="3.30.980.50">
    <property type="match status" value="1"/>
</dbReference>
<dbReference type="Pfam" id="PF01752">
    <property type="entry name" value="Peptidase_M9"/>
    <property type="match status" value="1"/>
</dbReference>
<evidence type="ECO:0000256" key="2">
    <source>
        <dbReference type="ARBA" id="ARBA00001913"/>
    </source>
</evidence>
<keyword evidence="10" id="KW-0378">Hydrolase</keyword>
<name>A0A4U2Y4X3_9BACL</name>
<dbReference type="Proteomes" id="UP000307841">
    <property type="component" value="Unassembled WGS sequence"/>
</dbReference>
<dbReference type="GO" id="GO:0008270">
    <property type="term" value="F:zinc ion binding"/>
    <property type="evidence" value="ECO:0007669"/>
    <property type="project" value="InterPro"/>
</dbReference>
<feature type="region of interest" description="Disordered" evidence="15">
    <location>
        <begin position="740"/>
        <end position="778"/>
    </location>
</feature>
<evidence type="ECO:0000256" key="14">
    <source>
        <dbReference type="PIRSR" id="PIRSR602169-1"/>
    </source>
</evidence>
<evidence type="ECO:0000256" key="10">
    <source>
        <dbReference type="ARBA" id="ARBA00022801"/>
    </source>
</evidence>
<dbReference type="EMBL" id="SZNK01000001">
    <property type="protein sequence ID" value="TKI54732.1"/>
    <property type="molecule type" value="Genomic_DNA"/>
</dbReference>
<comment type="cofactor">
    <cofactor evidence="2">
        <name>Ca(2+)</name>
        <dbReference type="ChEBI" id="CHEBI:29108"/>
    </cofactor>
</comment>
<evidence type="ECO:0000313" key="19">
    <source>
        <dbReference type="Proteomes" id="UP000307841"/>
    </source>
</evidence>
<evidence type="ECO:0000256" key="15">
    <source>
        <dbReference type="SAM" id="MobiDB-lite"/>
    </source>
</evidence>
<dbReference type="PRINTS" id="PR00931">
    <property type="entry name" value="MICOLLPTASE"/>
</dbReference>
<keyword evidence="12" id="KW-0482">Metalloprotease</keyword>
<organism evidence="18 19">
    <name type="scientific">Brevibacillus antibioticus</name>
    <dbReference type="NCBI Taxonomy" id="2570228"/>
    <lineage>
        <taxon>Bacteria</taxon>
        <taxon>Bacillati</taxon>
        <taxon>Bacillota</taxon>
        <taxon>Bacilli</taxon>
        <taxon>Bacillales</taxon>
        <taxon>Paenibacillaceae</taxon>
        <taxon>Brevibacillus</taxon>
    </lineage>
</organism>
<keyword evidence="11" id="KW-0862">Zinc</keyword>
<dbReference type="PANTHER" id="PTHR13062:SF9">
    <property type="entry name" value="MICROBIAL COLLAGENASE"/>
    <property type="match status" value="1"/>
</dbReference>
<feature type="domain" description="Collagenase ColG-like catalytic helper subdomain" evidence="17">
    <location>
        <begin position="627"/>
        <end position="742"/>
    </location>
</feature>
<keyword evidence="19" id="KW-1185">Reference proteome</keyword>
<keyword evidence="6" id="KW-0964">Secreted</keyword>
<comment type="subcellular location">
    <subcellularLocation>
        <location evidence="4">Secreted</location>
    </subcellularLocation>
</comment>
<sequence length="985" mass="113051">MKKESTKEMNRSWISMVTAGSIAISTISTGLPLAAQAKNTLPSPSQEPSDSQIGHTPVQEKMSKSQLRQAAKQEKYSISHLKTLDNSELVELLKEISWTQIPELFTYNDDTQEFYEDQERVQAIIDALQESGKNFTKDDEQGIHTYVEVLRSGYYLGYYHKELKYLMEPKYKQKIIPALQAITSNQNFTLGTKTQNEIISSTGKLISNTTVDSETIGILSKVMEDFNDNRDKWSDDREASEAFYSVLQGIGYVLIWGVDDSGRDELKGSIDAFLAPIFDMAENGDTSADHVWLTNNALYYTGKLGSYYSDPDKANDILTKAMKTYKKWSEPYFTAAQQIAEAYGEDANGKKIDLEEMVKEGKKHYLPQQFTFDDGAVVFKTGDKLTEEQVERLYWASKEVKAQFHRVIGNDKELESGNPDDVLTIVIYNTPDEYKMNRFLYGYDTDNGGIYIEGTGTFFTYDRTKEQSIYSLEELFRHEFVHFLQGRYEVPGMWGQGKIYENSRLPWYEEGGAEFFAGATRTEGIKPRQSVVGNIRNAAPYLDYTAADMMHAKYGTLAFYDYSFALQYHLFKNDFARLDKINDTIRSNDVSAYDDLIEKFSRDRALERDYQETLEDLIDQYEKLDVPLVSDDYLQKVDVTSKEEVYRQIAKVASLSDVKTDEKDSGDFRSFTLRGVYTGGASHEEYQDWQEMNRLTDGFLKELSDLSWNGYDTVTSYFTNYRTTKDGRFAYDVVFHGKLAQEDGSETEQPKPKPVPDPEESSLSLGKPITGIIHPQKPSQEFRLDVKSTQQLQVEMETKQGDGVAWLVFHESDRENYISYPTKREGNKLIGSFDAKPGTYYVTAYTYRTEQEDQPFRLLVTGEDRPQEQLYQENESNDSTEQANGPLKIGTTVSGDMKENDWQDIFAFQVDKPEEIHISLNPQEGQGVTWMLFHEGNLDQPVTYPQEREGNLQSAHYQVKPGRYFLYVYKYQNEDIVYTVETKPR</sequence>
<evidence type="ECO:0000256" key="6">
    <source>
        <dbReference type="ARBA" id="ARBA00022525"/>
    </source>
</evidence>
<evidence type="ECO:0000256" key="8">
    <source>
        <dbReference type="ARBA" id="ARBA00022723"/>
    </source>
</evidence>
<dbReference type="Gene3D" id="2.60.120.380">
    <property type="match status" value="2"/>
</dbReference>
<evidence type="ECO:0000256" key="5">
    <source>
        <dbReference type="ARBA" id="ARBA00012653"/>
    </source>
</evidence>
<evidence type="ECO:0000256" key="11">
    <source>
        <dbReference type="ARBA" id="ARBA00022833"/>
    </source>
</evidence>
<dbReference type="OrthoDB" id="9798386at2"/>
<keyword evidence="13" id="KW-0865">Zymogen</keyword>
<evidence type="ECO:0000256" key="3">
    <source>
        <dbReference type="ARBA" id="ARBA00001947"/>
    </source>
</evidence>
<dbReference type="Pfam" id="PF08453">
    <property type="entry name" value="Peptidase_M9_N"/>
    <property type="match status" value="1"/>
</dbReference>
<accession>A0A4U2Y4X3</accession>
<keyword evidence="9" id="KW-0732">Signal</keyword>
<evidence type="ECO:0000256" key="13">
    <source>
        <dbReference type="ARBA" id="ARBA00023145"/>
    </source>
</evidence>
<evidence type="ECO:0000313" key="18">
    <source>
        <dbReference type="EMBL" id="TKI54732.1"/>
    </source>
</evidence>
<evidence type="ECO:0000256" key="1">
    <source>
        <dbReference type="ARBA" id="ARBA00000424"/>
    </source>
</evidence>
<dbReference type="AlphaFoldDB" id="A0A4U2Y4X3"/>
<protein>
    <recommendedName>
        <fullName evidence="5">microbial collagenase</fullName>
        <ecNumber evidence="5">3.4.24.3</ecNumber>
    </recommendedName>
</protein>
<feature type="region of interest" description="Disordered" evidence="15">
    <location>
        <begin position="38"/>
        <end position="58"/>
    </location>
</feature>
<evidence type="ECO:0000259" key="17">
    <source>
        <dbReference type="Pfam" id="PF18496"/>
    </source>
</evidence>
<feature type="domain" description="Peptidase M9 collagenase N-terminal" evidence="16">
    <location>
        <begin position="76"/>
        <end position="252"/>
    </location>
</feature>
<dbReference type="Gene3D" id="3.40.30.160">
    <property type="entry name" value="Collagenase ColT, N-terminal domain"/>
    <property type="match status" value="1"/>
</dbReference>
<evidence type="ECO:0000259" key="16">
    <source>
        <dbReference type="Pfam" id="PF08453"/>
    </source>
</evidence>
<comment type="caution">
    <text evidence="18">The sequence shown here is derived from an EMBL/GenBank/DDBJ whole genome shotgun (WGS) entry which is preliminary data.</text>
</comment>
<dbReference type="InterPro" id="IPR013661">
    <property type="entry name" value="Peptidase_M9_N_dom"/>
</dbReference>
<reference evidence="18 19" key="1">
    <citation type="submission" date="2019-04" db="EMBL/GenBank/DDBJ databases">
        <title>Whole genome sequencing of Brevibacillus sp. TGS2-1.</title>
        <authorList>
            <person name="Choi A."/>
        </authorList>
    </citation>
    <scope>NUCLEOTIDE SEQUENCE [LARGE SCALE GENOMIC DNA]</scope>
    <source>
        <strain evidence="18 19">TGS2-1</strain>
    </source>
</reference>
<comment type="cofactor">
    <cofactor evidence="3">
        <name>Zn(2+)</name>
        <dbReference type="ChEBI" id="CHEBI:29105"/>
    </cofactor>
</comment>
<dbReference type="GO" id="GO:0006508">
    <property type="term" value="P:proteolysis"/>
    <property type="evidence" value="ECO:0007669"/>
    <property type="project" value="UniProtKB-KW"/>
</dbReference>